<reference evidence="3" key="1">
    <citation type="submission" date="2023-11" db="EMBL/GenBank/DDBJ databases">
        <authorList>
            <person name="Alioto T."/>
            <person name="Alioto T."/>
            <person name="Gomez Garrido J."/>
        </authorList>
    </citation>
    <scope>NUCLEOTIDE SEQUENCE</scope>
</reference>
<evidence type="ECO:0000313" key="3">
    <source>
        <dbReference type="EMBL" id="CAK4033274.1"/>
    </source>
</evidence>
<evidence type="ECO:0000256" key="1">
    <source>
        <dbReference type="SAM" id="Coils"/>
    </source>
</evidence>
<feature type="coiled-coil region" evidence="1">
    <location>
        <begin position="342"/>
        <end position="369"/>
    </location>
</feature>
<evidence type="ECO:0000313" key="4">
    <source>
        <dbReference type="Proteomes" id="UP001296104"/>
    </source>
</evidence>
<sequence length="640" mass="68383">MALPALPYPALAAPLPTPEQECRTFHSLDSTNYEKRITWKPITVSIMLRHGSYYQYSSHNLPSVFQVEDLLVQLGLRTRDPDFFAACARKTVDKVISTLKHGAGDGALYEVKSESKVWTVGWRDGSQDFWENGVHGIANGEDHNIVLRADEGALAVGDEKPSTGKALIGALVARFEARLEAAEDEIDPGDETVRGASQPAAAPPPQPQHRPRPATRSQTGYAAASRVTGSQPQQAPPSITPAPFLPASTPSAGAQPQQAAINTIPAPTHAAATQASPSITHGPTGAAFNQASGSQSRPQQAALDSTPAPNTTPAPDQHPSNTVNNPFQQARVPIQLPREDLYQQMQVKLNTLQNDNSRLSAQIAKLRARRGEATPAQGNARQTTPATPARGGHYLSPSPTPAPEDEVVDISSNATGFLNRQKNNGGEYCDGYPFQPELQQPSRQPQYYSSQQPSRQPQHQQNTPTPFSVVRKVTIDPRPATCQDEDDLASVSSGPANPVYPQLQPRKDNVVYTNGLGASRGSTQSAQPAHANHFGASPPRTSAQPQPRKQHVVSFGANAPRTSAQPALRSNINGPASNTRSHFSGGGNAAHGTGPQRIIRPQQPQPQPQSNDQCPVGRPPKIVPNGTFSSYQALGPFTGS</sequence>
<gene>
    <name evidence="3" type="ORF">LECACI_7A008432</name>
</gene>
<feature type="region of interest" description="Disordered" evidence="2">
    <location>
        <begin position="479"/>
        <end position="640"/>
    </location>
</feature>
<feature type="compositionally biased region" description="Low complexity" evidence="2">
    <location>
        <begin position="439"/>
        <end position="461"/>
    </location>
</feature>
<feature type="compositionally biased region" description="Polar residues" evidence="2">
    <location>
        <begin position="271"/>
        <end position="325"/>
    </location>
</feature>
<proteinExistence type="predicted"/>
<accession>A0AAI8Z6C2</accession>
<feature type="region of interest" description="Disordered" evidence="2">
    <location>
        <begin position="182"/>
        <end position="325"/>
    </location>
</feature>
<protein>
    <submittedName>
        <fullName evidence="3">Uncharacterized protein</fullName>
    </submittedName>
</protein>
<evidence type="ECO:0000256" key="2">
    <source>
        <dbReference type="SAM" id="MobiDB-lite"/>
    </source>
</evidence>
<feature type="region of interest" description="Disordered" evidence="2">
    <location>
        <begin position="416"/>
        <end position="466"/>
    </location>
</feature>
<feature type="region of interest" description="Disordered" evidence="2">
    <location>
        <begin position="369"/>
        <end position="403"/>
    </location>
</feature>
<dbReference type="AlphaFoldDB" id="A0AAI8Z6C2"/>
<keyword evidence="4" id="KW-1185">Reference proteome</keyword>
<feature type="compositionally biased region" description="Polar residues" evidence="2">
    <location>
        <begin position="376"/>
        <end position="386"/>
    </location>
</feature>
<feature type="compositionally biased region" description="Pro residues" evidence="2">
    <location>
        <begin position="234"/>
        <end position="244"/>
    </location>
</feature>
<name>A0AAI8Z6C2_9PEZI</name>
<organism evidence="3 4">
    <name type="scientific">Lecanosticta acicola</name>
    <dbReference type="NCBI Taxonomy" id="111012"/>
    <lineage>
        <taxon>Eukaryota</taxon>
        <taxon>Fungi</taxon>
        <taxon>Dikarya</taxon>
        <taxon>Ascomycota</taxon>
        <taxon>Pezizomycotina</taxon>
        <taxon>Dothideomycetes</taxon>
        <taxon>Dothideomycetidae</taxon>
        <taxon>Mycosphaerellales</taxon>
        <taxon>Mycosphaerellaceae</taxon>
        <taxon>Lecanosticta</taxon>
    </lineage>
</organism>
<feature type="compositionally biased region" description="Polar residues" evidence="2">
    <location>
        <begin position="248"/>
        <end position="261"/>
    </location>
</feature>
<feature type="compositionally biased region" description="Polar residues" evidence="2">
    <location>
        <begin position="560"/>
        <end position="582"/>
    </location>
</feature>
<dbReference type="Proteomes" id="UP001296104">
    <property type="component" value="Unassembled WGS sequence"/>
</dbReference>
<dbReference type="EMBL" id="CAVMBE010000082">
    <property type="protein sequence ID" value="CAK4033274.1"/>
    <property type="molecule type" value="Genomic_DNA"/>
</dbReference>
<comment type="caution">
    <text evidence="3">The sequence shown here is derived from an EMBL/GenBank/DDBJ whole genome shotgun (WGS) entry which is preliminary data.</text>
</comment>
<keyword evidence="1" id="KW-0175">Coiled coil</keyword>